<dbReference type="CDD" id="cd03801">
    <property type="entry name" value="GT4_PimA-like"/>
    <property type="match status" value="1"/>
</dbReference>
<evidence type="ECO:0000313" key="1">
    <source>
        <dbReference type="EMBL" id="ARQ97988.1"/>
    </source>
</evidence>
<dbReference type="SUPFAM" id="SSF53756">
    <property type="entry name" value="UDP-Glycosyltransferase/glycogen phosphorylase"/>
    <property type="match status" value="1"/>
</dbReference>
<dbReference type="AlphaFoldDB" id="A0A1X9SP60"/>
<dbReference type="PANTHER" id="PTHR12526">
    <property type="entry name" value="GLYCOSYLTRANSFERASE"/>
    <property type="match status" value="1"/>
</dbReference>
<dbReference type="EMBL" id="CP015578">
    <property type="protein sequence ID" value="ARQ97988.1"/>
    <property type="molecule type" value="Genomic_DNA"/>
</dbReference>
<organism evidence="1 2">
    <name type="scientific">Campylobacter lanienae NCTC 13004</name>
    <dbReference type="NCBI Taxonomy" id="1031753"/>
    <lineage>
        <taxon>Bacteria</taxon>
        <taxon>Pseudomonadati</taxon>
        <taxon>Campylobacterota</taxon>
        <taxon>Epsilonproteobacteria</taxon>
        <taxon>Campylobacterales</taxon>
        <taxon>Campylobacteraceae</taxon>
        <taxon>Campylobacter</taxon>
    </lineage>
</organism>
<dbReference type="RefSeq" id="WP_100590855.1">
    <property type="nucleotide sequence ID" value="NZ_CP015578.1"/>
</dbReference>
<evidence type="ECO:0000313" key="2">
    <source>
        <dbReference type="Proteomes" id="UP000202031"/>
    </source>
</evidence>
<accession>A0A1X9SP60</accession>
<keyword evidence="1" id="KW-0808">Transferase</keyword>
<dbReference type="Proteomes" id="UP000202031">
    <property type="component" value="Chromosome"/>
</dbReference>
<dbReference type="GeneID" id="46921732"/>
<name>A0A1X9SP60_9BACT</name>
<dbReference type="Gene3D" id="3.40.50.2000">
    <property type="entry name" value="Glycogen Phosphorylase B"/>
    <property type="match status" value="2"/>
</dbReference>
<dbReference type="GO" id="GO:0016740">
    <property type="term" value="F:transferase activity"/>
    <property type="evidence" value="ECO:0007669"/>
    <property type="project" value="UniProtKB-KW"/>
</dbReference>
<protein>
    <submittedName>
        <fullName evidence="1">Glycosyltransferase, family 1</fullName>
    </submittedName>
</protein>
<gene>
    <name evidence="1" type="ORF">CLAN_1264</name>
</gene>
<dbReference type="KEGG" id="clx:CLAN_1264"/>
<dbReference type="Pfam" id="PF13692">
    <property type="entry name" value="Glyco_trans_1_4"/>
    <property type="match status" value="1"/>
</dbReference>
<sequence>MQLINKKRAIKQKENIDNIVFLNDVLDIRAGGPSGYIANLKESISQYHISSSIAFISMDNVIIKNHQYKIQKNIARIFSLFIPIRKYRKKLREKIFIFLVSKASFNDLGIDAIEYMGYIKQLDKYQFKTIICHHVTDAIFIKNYLKYRKIEAKLMLMSHSPEPMSEEVYHHAKLKQDQNADKIYAMLQKIEKDAFNQADILVFPSKEAMEPYLKGLDYFEELTKSKKVMFIRTCCARLDIENSIRDIREEFGIKTKYIISFIGRHTAIKGYDILKSIADKILAKRDDITFVIGGGQTSEISPLDHPRWIELGKINPADLLKITDLFILPNRQTYFDLILIETLSSGVPILASNTGGNKTVYQDTQAIELYDNQDDCINKIENFIDTSKEYKNQQRKLAKIAYENNYTLEHFAKNYNNLIINLTKECEQ</sequence>
<reference evidence="2" key="1">
    <citation type="journal article" date="2017" name="Genome Biol. Evol.">
        <title>Comparative Genomic Analysis Identifies a Campylobacter Clade Deficient in Selenium Metabolism.</title>
        <authorList>
            <person name="Miller W.G."/>
            <person name="Yee E."/>
            <person name="Lopes B.S."/>
            <person name="Chapman M.H."/>
            <person name="Huynh S."/>
            <person name="Bono J.L."/>
            <person name="Parker C.T."/>
            <person name="Strachan N.J.C."/>
            <person name="Forbes K.J."/>
        </authorList>
    </citation>
    <scope>NUCLEOTIDE SEQUENCE [LARGE SCALE GENOMIC DNA]</scope>
    <source>
        <strain evidence="2">NCTC 13004</strain>
    </source>
</reference>
<reference evidence="2" key="2">
    <citation type="journal article" date="2017" name="Genome Biol. Evol.">
        <title>Comparative genomic analysis identifies a Campylobacter clade deficient in selenium metabolism.</title>
        <authorList>
            <person name="Miller W.G."/>
            <person name="Yee E."/>
            <person name="Lopes B.S."/>
            <person name="Chapman M.H."/>
            <person name="Huynh S."/>
            <person name="Bono J.L."/>
            <person name="Parker C.T."/>
            <person name="Strachan N.J.C."/>
            <person name="Forbes K.J."/>
        </authorList>
    </citation>
    <scope>NUCLEOTIDE SEQUENCE [LARGE SCALE GENOMIC DNA]</scope>
    <source>
        <strain evidence="2">NCTC 13004</strain>
    </source>
</reference>
<proteinExistence type="predicted"/>